<comment type="caution">
    <text evidence="3">The sequence shown here is derived from an EMBL/GenBank/DDBJ whole genome shotgun (WGS) entry which is preliminary data.</text>
</comment>
<dbReference type="SUPFAM" id="SSF51182">
    <property type="entry name" value="RmlC-like cupins"/>
    <property type="match status" value="1"/>
</dbReference>
<dbReference type="PANTHER" id="PTHR35848">
    <property type="entry name" value="OXALATE-BINDING PROTEIN"/>
    <property type="match status" value="1"/>
</dbReference>
<keyword evidence="4" id="KW-1185">Reference proteome</keyword>
<proteinExistence type="predicted"/>
<dbReference type="RefSeq" id="WP_318597371.1">
    <property type="nucleotide sequence ID" value="NZ_JAWSTH010000026.1"/>
</dbReference>
<accession>A0ABU4HP11</accession>
<dbReference type="Proteomes" id="UP001284601">
    <property type="component" value="Unassembled WGS sequence"/>
</dbReference>
<dbReference type="InterPro" id="IPR051610">
    <property type="entry name" value="GPI/OXD"/>
</dbReference>
<keyword evidence="1" id="KW-0479">Metal-binding</keyword>
<name>A0ABU4HP11_9ACTN</name>
<organism evidence="3 4">
    <name type="scientific">Conexibacter stalactiti</name>
    <dbReference type="NCBI Taxonomy" id="1940611"/>
    <lineage>
        <taxon>Bacteria</taxon>
        <taxon>Bacillati</taxon>
        <taxon>Actinomycetota</taxon>
        <taxon>Thermoleophilia</taxon>
        <taxon>Solirubrobacterales</taxon>
        <taxon>Conexibacteraceae</taxon>
        <taxon>Conexibacter</taxon>
    </lineage>
</organism>
<dbReference type="InterPro" id="IPR014710">
    <property type="entry name" value="RmlC-like_jellyroll"/>
</dbReference>
<gene>
    <name evidence="3" type="ORF">R7226_11850</name>
</gene>
<dbReference type="Gene3D" id="2.60.120.10">
    <property type="entry name" value="Jelly Rolls"/>
    <property type="match status" value="1"/>
</dbReference>
<dbReference type="EMBL" id="JAWSTH010000026">
    <property type="protein sequence ID" value="MDW5595037.1"/>
    <property type="molecule type" value="Genomic_DNA"/>
</dbReference>
<dbReference type="InterPro" id="IPR013096">
    <property type="entry name" value="Cupin_2"/>
</dbReference>
<evidence type="ECO:0000256" key="1">
    <source>
        <dbReference type="ARBA" id="ARBA00022723"/>
    </source>
</evidence>
<dbReference type="InterPro" id="IPR011051">
    <property type="entry name" value="RmlC_Cupin_sf"/>
</dbReference>
<protein>
    <submittedName>
        <fullName evidence="3">Cupin domain-containing protein</fullName>
    </submittedName>
</protein>
<evidence type="ECO:0000313" key="3">
    <source>
        <dbReference type="EMBL" id="MDW5595037.1"/>
    </source>
</evidence>
<evidence type="ECO:0000313" key="4">
    <source>
        <dbReference type="Proteomes" id="UP001284601"/>
    </source>
</evidence>
<dbReference type="PANTHER" id="PTHR35848:SF9">
    <property type="entry name" value="SLL1358 PROTEIN"/>
    <property type="match status" value="1"/>
</dbReference>
<sequence length="161" mass="17792">MPRVNLADDLPLDWDPADPDGFRAGMARFGKALGARRTSASLYVLPPGQAVCPYHYEYGEEEWALVLEGRPTVRTPDGEERLSPHDLLFFPTGPDGAHELRNDSDEPVRLLMWSEVVLPTGTAYPDSGKVALYTGDEAEDAIVERASVVDYFHGEPPRPAR</sequence>
<feature type="domain" description="Cupin type-2" evidence="2">
    <location>
        <begin position="42"/>
        <end position="113"/>
    </location>
</feature>
<reference evidence="4" key="1">
    <citation type="submission" date="2023-07" db="EMBL/GenBank/DDBJ databases">
        <title>Conexibacter stalactiti sp. nov., isolated from stalactites in a lava cave and emended description of the genus Conexibacter.</title>
        <authorList>
            <person name="Lee S.D."/>
        </authorList>
    </citation>
    <scope>NUCLEOTIDE SEQUENCE [LARGE SCALE GENOMIC DNA]</scope>
    <source>
        <strain evidence="4">KCTC 39840</strain>
    </source>
</reference>
<dbReference type="Pfam" id="PF07883">
    <property type="entry name" value="Cupin_2"/>
    <property type="match status" value="1"/>
</dbReference>
<evidence type="ECO:0000259" key="2">
    <source>
        <dbReference type="Pfam" id="PF07883"/>
    </source>
</evidence>